<feature type="compositionally biased region" description="Polar residues" evidence="1">
    <location>
        <begin position="1"/>
        <end position="26"/>
    </location>
</feature>
<dbReference type="EMBL" id="AMKT01000024">
    <property type="protein sequence ID" value="OXG26542.1"/>
    <property type="molecule type" value="Genomic_DNA"/>
</dbReference>
<feature type="compositionally biased region" description="Acidic residues" evidence="1">
    <location>
        <begin position="90"/>
        <end position="100"/>
    </location>
</feature>
<proteinExistence type="predicted"/>
<dbReference type="PANTHER" id="PTHR15633:SF2">
    <property type="entry name" value="NUCLEOLAR PROTEIN 11"/>
    <property type="match status" value="1"/>
</dbReference>
<dbReference type="InterPro" id="IPR042859">
    <property type="entry name" value="NOL11"/>
</dbReference>
<dbReference type="GO" id="GO:0030490">
    <property type="term" value="P:maturation of SSU-rRNA"/>
    <property type="evidence" value="ECO:0007669"/>
    <property type="project" value="InterPro"/>
</dbReference>
<dbReference type="GO" id="GO:0005730">
    <property type="term" value="C:nucleolus"/>
    <property type="evidence" value="ECO:0007669"/>
    <property type="project" value="TreeGrafter"/>
</dbReference>
<comment type="caution">
    <text evidence="2">The sequence shown here is derived from an EMBL/GenBank/DDBJ whole genome shotgun (WGS) entry which is preliminary data.</text>
</comment>
<organism evidence="2 3">
    <name type="scientific">Cryptococcus neoformans Tu259-1</name>
    <dbReference type="NCBI Taxonomy" id="1230072"/>
    <lineage>
        <taxon>Eukaryota</taxon>
        <taxon>Fungi</taxon>
        <taxon>Dikarya</taxon>
        <taxon>Basidiomycota</taxon>
        <taxon>Agaricomycotina</taxon>
        <taxon>Tremellomycetes</taxon>
        <taxon>Tremellales</taxon>
        <taxon>Cryptococcaceae</taxon>
        <taxon>Cryptococcus</taxon>
        <taxon>Cryptococcus neoformans species complex</taxon>
    </lineage>
</organism>
<evidence type="ECO:0000313" key="2">
    <source>
        <dbReference type="EMBL" id="OXG26542.1"/>
    </source>
</evidence>
<protein>
    <submittedName>
        <fullName evidence="2">Uncharacterized protein</fullName>
    </submittedName>
</protein>
<gene>
    <name evidence="2" type="ORF">C361_01301</name>
</gene>
<dbReference type="OrthoDB" id="4349954at2759"/>
<dbReference type="PANTHER" id="PTHR15633">
    <property type="entry name" value="NUCLEOLAR PROTEIN 11"/>
    <property type="match status" value="1"/>
</dbReference>
<dbReference type="Proteomes" id="UP000199727">
    <property type="component" value="Unassembled WGS sequence"/>
</dbReference>
<dbReference type="GO" id="GO:0003723">
    <property type="term" value="F:RNA binding"/>
    <property type="evidence" value="ECO:0007669"/>
    <property type="project" value="TreeGrafter"/>
</dbReference>
<accession>A0A854QI12</accession>
<reference evidence="2 3" key="1">
    <citation type="submission" date="2017-06" db="EMBL/GenBank/DDBJ databases">
        <title>Global population genomics of the pathogenic fungus Cryptococcus neoformans var. grubii.</title>
        <authorList>
            <person name="Cuomo C."/>
            <person name="Litvintseva A."/>
            <person name="Chen Y."/>
            <person name="Young S."/>
            <person name="Zeng Q."/>
            <person name="Chapman S."/>
            <person name="Gujja S."/>
            <person name="Saif S."/>
            <person name="Birren B."/>
        </authorList>
    </citation>
    <scope>NUCLEOTIDE SEQUENCE [LARGE SCALE GENOMIC DNA]</scope>
    <source>
        <strain evidence="2 3">Tu259-1</strain>
    </source>
</reference>
<dbReference type="AlphaFoldDB" id="A0A854QI12"/>
<feature type="region of interest" description="Disordered" evidence="1">
    <location>
        <begin position="82"/>
        <end position="102"/>
    </location>
</feature>
<evidence type="ECO:0000256" key="1">
    <source>
        <dbReference type="SAM" id="MobiDB-lite"/>
    </source>
</evidence>
<name>A0A854QI12_CRYNE</name>
<evidence type="ECO:0000313" key="3">
    <source>
        <dbReference type="Proteomes" id="UP000199727"/>
    </source>
</evidence>
<feature type="region of interest" description="Disordered" evidence="1">
    <location>
        <begin position="1"/>
        <end position="29"/>
    </location>
</feature>
<sequence length="725" mass="78677">MALISSPTSLTTFSQPHASSSKNPHVSLNPVVGDKKSAIVAVQGDGVWTYDLTTLRATTSFTVPPSTVFTTSPVSFWTTKTVSAPRANDQDEGDEGMDVDQNEKLDGSKEIQIEIKERVTAVAVGKEVWVWKGEEGEKEVIRIKSQISAIHHLPSPTTPLLLISSSAQFYLLDSKLQSYSITTSSLKSPELLASRVILQETKHSVRVVLVDRTGRIEVTKVWIEDRRLERISEGKVGNGKLVAGDVSDDGVITVLDEQHNLYTTSVRTLSTPSSPVRLLHPSSASLLLSLPSPTLPLVLLPTPHPSPSLLLAIPASNLPTILTTTPLSSFTSSGTISALSILSVRSGVYTIGVVLSHKHSEGEGSSGRSVLYTCEVALPERGVGMGLLLGSKTRTREYLEVEVAEKKQGKSELEKKQDKVLEGLEKALKSKDVTGVQKAWRDWVAKESDTVEGVFSDKFVRKVVGVVFGAALNEDGKPKGVYAGEVLRDLVSRRVVSDGMWKEGVVVDGLLPLGDWENIMLALQNIPTIPSSTIIMLLQKSAQSSNASSVPSLTALLQTILALPPPGPSYRLDLYVILSVEDAAAVLKVLVQWMEDYVETLSQGLKGWDESVSEEKDDNLPSLQSLVTHTSLILDAHLPSLITHPASHDILSRAQASLEPLLAVQNEYRQLRGPVEALLTLARREAKKAEERAAKKGGKKKGKKDENGRLPEEIVGKWKVEDLAF</sequence>
<feature type="region of interest" description="Disordered" evidence="1">
    <location>
        <begin position="689"/>
        <end position="711"/>
    </location>
</feature>